<dbReference type="KEGG" id="tve:TRV_08097"/>
<accession>D4DLM3</accession>
<keyword evidence="3" id="KW-1185">Reference proteome</keyword>
<dbReference type="GeneID" id="9583791"/>
<dbReference type="Proteomes" id="UP000008383">
    <property type="component" value="Unassembled WGS sequence"/>
</dbReference>
<keyword evidence="1" id="KW-1133">Transmembrane helix</keyword>
<keyword evidence="1" id="KW-0472">Membrane</keyword>
<dbReference type="EMBL" id="ACYE01000513">
    <property type="protein sequence ID" value="EFE37252.1"/>
    <property type="molecule type" value="Genomic_DNA"/>
</dbReference>
<sequence length="70" mass="7305">MVPAVVAAAAGDDNDDDDVAVVVAGGVSVVVVVVDIKMFTHGKPLNYSPLGETGGQTTEIKQYERVTTMR</sequence>
<protein>
    <submittedName>
        <fullName evidence="2">Uncharacterized protein</fullName>
    </submittedName>
</protein>
<dbReference type="RefSeq" id="XP_003017897.1">
    <property type="nucleotide sequence ID" value="XM_003017851.1"/>
</dbReference>
<gene>
    <name evidence="2" type="ORF">TRV_08097</name>
</gene>
<dbReference type="AlphaFoldDB" id="D4DLM3"/>
<keyword evidence="1" id="KW-0812">Transmembrane</keyword>
<dbReference type="HOGENOM" id="CLU_2759629_0_0_1"/>
<evidence type="ECO:0000256" key="1">
    <source>
        <dbReference type="SAM" id="Phobius"/>
    </source>
</evidence>
<comment type="caution">
    <text evidence="2">The sequence shown here is derived from an EMBL/GenBank/DDBJ whole genome shotgun (WGS) entry which is preliminary data.</text>
</comment>
<name>D4DLM3_TRIVH</name>
<reference evidence="3" key="1">
    <citation type="journal article" date="2011" name="Genome Biol.">
        <title>Comparative and functional genomics provide insights into the pathogenicity of dermatophytic fungi.</title>
        <authorList>
            <person name="Burmester A."/>
            <person name="Shelest E."/>
            <person name="Gloeckner G."/>
            <person name="Heddergott C."/>
            <person name="Schindler S."/>
            <person name="Staib P."/>
            <person name="Heidel A."/>
            <person name="Felder M."/>
            <person name="Petzold A."/>
            <person name="Szafranski K."/>
            <person name="Feuermann M."/>
            <person name="Pedruzzi I."/>
            <person name="Priebe S."/>
            <person name="Groth M."/>
            <person name="Winkler R."/>
            <person name="Li W."/>
            <person name="Kniemeyer O."/>
            <person name="Schroeckh V."/>
            <person name="Hertweck C."/>
            <person name="Hube B."/>
            <person name="White T.C."/>
            <person name="Platzer M."/>
            <person name="Guthke R."/>
            <person name="Heitman J."/>
            <person name="Woestemeyer J."/>
            <person name="Zipfel P.F."/>
            <person name="Monod M."/>
            <person name="Brakhage A.A."/>
        </authorList>
    </citation>
    <scope>NUCLEOTIDE SEQUENCE [LARGE SCALE GENOMIC DNA]</scope>
    <source>
        <strain evidence="3">HKI 0517</strain>
    </source>
</reference>
<evidence type="ECO:0000313" key="2">
    <source>
        <dbReference type="EMBL" id="EFE37252.1"/>
    </source>
</evidence>
<feature type="transmembrane region" description="Helical" evidence="1">
    <location>
        <begin position="19"/>
        <end position="36"/>
    </location>
</feature>
<proteinExistence type="predicted"/>
<organism evidence="2 3">
    <name type="scientific">Trichophyton verrucosum (strain HKI 0517)</name>
    <dbReference type="NCBI Taxonomy" id="663202"/>
    <lineage>
        <taxon>Eukaryota</taxon>
        <taxon>Fungi</taxon>
        <taxon>Dikarya</taxon>
        <taxon>Ascomycota</taxon>
        <taxon>Pezizomycotina</taxon>
        <taxon>Eurotiomycetes</taxon>
        <taxon>Eurotiomycetidae</taxon>
        <taxon>Onygenales</taxon>
        <taxon>Arthrodermataceae</taxon>
        <taxon>Trichophyton</taxon>
    </lineage>
</organism>
<evidence type="ECO:0000313" key="3">
    <source>
        <dbReference type="Proteomes" id="UP000008383"/>
    </source>
</evidence>